<feature type="region of interest" description="Disordered" evidence="1">
    <location>
        <begin position="463"/>
        <end position="576"/>
    </location>
</feature>
<evidence type="ECO:0008006" key="4">
    <source>
        <dbReference type="Google" id="ProtNLM"/>
    </source>
</evidence>
<protein>
    <recommendedName>
        <fullName evidence="4">Tox-REase-7 domain-containing protein</fullName>
    </recommendedName>
</protein>
<sequence>MMHDIISPGGIPHYTGNLTALDEHIGKLKHAARSVREHGGDVDTRFQGLDAYYKAPEAGQLLMSTQPVQETSSSFADSLETVASALSAYRDEIGPLVVKLEQLRASAIGFVREVTGDNGEIQDFSRDQATVDRHNGLITAVNNAIAAFQKAETEAASKITGTFGGTQWVINDGSGEQKNAYGATADLLNKAEELPWGRPAHHSTWPFHLDYHLKDFGEGLIFDNIIGSAEGLVTLLSPGEEGDQVREGLGKAVLGSASLLADFITGDSDKKNSAWDSDAFEGNEDTARAFGKSFLAWDQWEDHPGRAASTIVFNALTLGAGPAGIAAKGGAAGKAGAGARAAGILAKTGELIDPIGAGARAVGAATRSLPKIADVAARITSSTAAIATHTPEIPHSVLNLPDGSGVRVENGEFIPKNPDGSPNTAPPAREPSAAQRTEPVEPPRQRELVGAGALAPEGAARANGLDAGAQGTNSPGEAPSPGGRADDLAGGPSASHDAPGGGADGPSGSAGGGLDGVGHADGSGAGHGDGASPGHTDSSSIGHGDGPGVGDGGGTAGPGIGDDGSNGIVPGVEPSRYGVVPDQAAQPQTGPMRAEQEAEIVAELDRLKWEPGDKDALVRSLRKDPFGAGVAEHIAKGHLREAENYSKILENAKKGPSRSDPLGSEVPGVYAAMNIATELQDRGASRVGFELGDNTTDYDLDIYSRDADGQIDYAYQHKNLQSVTGVKRHAAKSAAQLLWEPKRAGVVVMDVHNSISTMKPGLVSLIERQVELQGVTFLLRFEDGAITVPPNGSIYP</sequence>
<feature type="compositionally biased region" description="Gly residues" evidence="1">
    <location>
        <begin position="543"/>
        <end position="564"/>
    </location>
</feature>
<evidence type="ECO:0000313" key="3">
    <source>
        <dbReference type="Proteomes" id="UP000642284"/>
    </source>
</evidence>
<reference evidence="2 3" key="1">
    <citation type="submission" date="2020-08" db="EMBL/GenBank/DDBJ databases">
        <title>Genemic of Streptomyces polyaspartic.</title>
        <authorList>
            <person name="Liu W."/>
        </authorList>
    </citation>
    <scope>NUCLEOTIDE SEQUENCE [LARGE SCALE GENOMIC DNA]</scope>
    <source>
        <strain evidence="2 3">TRM66268-LWL</strain>
    </source>
</reference>
<feature type="region of interest" description="Disordered" evidence="1">
    <location>
        <begin position="394"/>
        <end position="445"/>
    </location>
</feature>
<keyword evidence="3" id="KW-1185">Reference proteome</keyword>
<name>A0ABR7SSC5_9ACTN</name>
<organism evidence="2 3">
    <name type="scientific">Streptomyces polyasparticus</name>
    <dbReference type="NCBI Taxonomy" id="2767826"/>
    <lineage>
        <taxon>Bacteria</taxon>
        <taxon>Bacillati</taxon>
        <taxon>Actinomycetota</taxon>
        <taxon>Actinomycetes</taxon>
        <taxon>Kitasatosporales</taxon>
        <taxon>Streptomycetaceae</taxon>
        <taxon>Streptomyces</taxon>
    </lineage>
</organism>
<evidence type="ECO:0000313" key="2">
    <source>
        <dbReference type="EMBL" id="MBC9717857.1"/>
    </source>
</evidence>
<feature type="compositionally biased region" description="Low complexity" evidence="1">
    <location>
        <begin position="489"/>
        <end position="498"/>
    </location>
</feature>
<proteinExistence type="predicted"/>
<dbReference type="RefSeq" id="WP_187818297.1">
    <property type="nucleotide sequence ID" value="NZ_JACTVJ010000021.1"/>
</dbReference>
<dbReference type="Proteomes" id="UP000642284">
    <property type="component" value="Unassembled WGS sequence"/>
</dbReference>
<dbReference type="EMBL" id="JACTVJ010000021">
    <property type="protein sequence ID" value="MBC9717857.1"/>
    <property type="molecule type" value="Genomic_DNA"/>
</dbReference>
<accession>A0ABR7SSC5</accession>
<gene>
    <name evidence="2" type="ORF">H9Y04_35530</name>
</gene>
<evidence type="ECO:0000256" key="1">
    <source>
        <dbReference type="SAM" id="MobiDB-lite"/>
    </source>
</evidence>
<feature type="compositionally biased region" description="Gly residues" evidence="1">
    <location>
        <begin position="499"/>
        <end position="531"/>
    </location>
</feature>
<comment type="caution">
    <text evidence="2">The sequence shown here is derived from an EMBL/GenBank/DDBJ whole genome shotgun (WGS) entry which is preliminary data.</text>
</comment>